<dbReference type="AlphaFoldDB" id="A0A1R3JJJ5"/>
<keyword evidence="2" id="KW-1185">Reference proteome</keyword>
<dbReference type="Proteomes" id="UP000187203">
    <property type="component" value="Unassembled WGS sequence"/>
</dbReference>
<protein>
    <submittedName>
        <fullName evidence="1">Uncharacterized protein</fullName>
    </submittedName>
</protein>
<proteinExistence type="predicted"/>
<dbReference type="EMBL" id="AWUE01015911">
    <property type="protein sequence ID" value="OMO95019.1"/>
    <property type="molecule type" value="Genomic_DNA"/>
</dbReference>
<accession>A0A1R3JJJ5</accession>
<name>A0A1R3JJJ5_9ROSI</name>
<evidence type="ECO:0000313" key="2">
    <source>
        <dbReference type="Proteomes" id="UP000187203"/>
    </source>
</evidence>
<reference evidence="2" key="1">
    <citation type="submission" date="2013-09" db="EMBL/GenBank/DDBJ databases">
        <title>Corchorus olitorius genome sequencing.</title>
        <authorList>
            <person name="Alam M."/>
            <person name="Haque M.S."/>
            <person name="Islam M.S."/>
            <person name="Emdad E.M."/>
            <person name="Islam M.M."/>
            <person name="Ahmed B."/>
            <person name="Halim A."/>
            <person name="Hossen Q.M.M."/>
            <person name="Hossain M.Z."/>
            <person name="Ahmed R."/>
            <person name="Khan M.M."/>
            <person name="Islam R."/>
            <person name="Rashid M.M."/>
            <person name="Khan S.A."/>
            <person name="Rahman M.S."/>
            <person name="Alam M."/>
            <person name="Yahiya A.S."/>
            <person name="Khan M.S."/>
            <person name="Azam M.S."/>
            <person name="Haque T."/>
            <person name="Lashkar M.Z.H."/>
            <person name="Akhand A.I."/>
            <person name="Morshed G."/>
            <person name="Roy S."/>
            <person name="Uddin K.S."/>
            <person name="Rabeya T."/>
            <person name="Hossain A.S."/>
            <person name="Chowdhury A."/>
            <person name="Snigdha A.R."/>
            <person name="Mortoza M.S."/>
            <person name="Matin S.A."/>
            <person name="Hoque S.M.E."/>
            <person name="Islam M.K."/>
            <person name="Roy D.K."/>
            <person name="Haider R."/>
            <person name="Moosa M.M."/>
            <person name="Elias S.M."/>
            <person name="Hasan A.M."/>
            <person name="Jahan S."/>
            <person name="Shafiuddin M."/>
            <person name="Mahmood N."/>
            <person name="Shommy N.S."/>
        </authorList>
    </citation>
    <scope>NUCLEOTIDE SEQUENCE [LARGE SCALE GENOMIC DNA]</scope>
    <source>
        <strain evidence="2">cv. O-4</strain>
    </source>
</reference>
<evidence type="ECO:0000313" key="1">
    <source>
        <dbReference type="EMBL" id="OMO95019.1"/>
    </source>
</evidence>
<comment type="caution">
    <text evidence="1">The sequence shown here is derived from an EMBL/GenBank/DDBJ whole genome shotgun (WGS) entry which is preliminary data.</text>
</comment>
<sequence>MDTIRRLWQLSDTSKLGNPFKQAEDYKQDMKMKITVQPNDQGKMLHSSKGDVIQKTQDKRLMRRIGVVIADFEIRVIIELRRLKLSIRTEWRQIWDDEGGSRRTLKRLCSWLEVKPGSSQRKERKKLVRGEEFRSRKIEQQRAKEFLAFKLRSHKTTPFHQDCGCIP</sequence>
<gene>
    <name evidence="1" type="ORF">COLO4_16096</name>
</gene>
<organism evidence="1 2">
    <name type="scientific">Corchorus olitorius</name>
    <dbReference type="NCBI Taxonomy" id="93759"/>
    <lineage>
        <taxon>Eukaryota</taxon>
        <taxon>Viridiplantae</taxon>
        <taxon>Streptophyta</taxon>
        <taxon>Embryophyta</taxon>
        <taxon>Tracheophyta</taxon>
        <taxon>Spermatophyta</taxon>
        <taxon>Magnoliopsida</taxon>
        <taxon>eudicotyledons</taxon>
        <taxon>Gunneridae</taxon>
        <taxon>Pentapetalae</taxon>
        <taxon>rosids</taxon>
        <taxon>malvids</taxon>
        <taxon>Malvales</taxon>
        <taxon>Malvaceae</taxon>
        <taxon>Grewioideae</taxon>
        <taxon>Apeibeae</taxon>
        <taxon>Corchorus</taxon>
    </lineage>
</organism>